<dbReference type="Proteomes" id="UP000298860">
    <property type="component" value="Unassembled WGS sequence"/>
</dbReference>
<organism evidence="3 4">
    <name type="scientific">Gandjariella thermophila</name>
    <dbReference type="NCBI Taxonomy" id="1931992"/>
    <lineage>
        <taxon>Bacteria</taxon>
        <taxon>Bacillati</taxon>
        <taxon>Actinomycetota</taxon>
        <taxon>Actinomycetes</taxon>
        <taxon>Pseudonocardiales</taxon>
        <taxon>Pseudonocardiaceae</taxon>
        <taxon>Gandjariella</taxon>
    </lineage>
</organism>
<evidence type="ECO:0000313" key="3">
    <source>
        <dbReference type="EMBL" id="GDY29935.1"/>
    </source>
</evidence>
<proteinExistence type="predicted"/>
<evidence type="ECO:0000256" key="1">
    <source>
        <dbReference type="SAM" id="MobiDB-lite"/>
    </source>
</evidence>
<reference evidence="4" key="1">
    <citation type="submission" date="2019-04" db="EMBL/GenBank/DDBJ databases">
        <title>Draft genome sequence of Pseudonocardiaceae bacterium SL3-2-4.</title>
        <authorList>
            <person name="Ningsih F."/>
            <person name="Yokota A."/>
            <person name="Sakai Y."/>
            <person name="Nanatani K."/>
            <person name="Yabe S."/>
            <person name="Oetari A."/>
            <person name="Sjamsuridzal W."/>
        </authorList>
    </citation>
    <scope>NUCLEOTIDE SEQUENCE [LARGE SCALE GENOMIC DNA]</scope>
    <source>
        <strain evidence="4">SL3-2-4</strain>
    </source>
</reference>
<keyword evidence="4" id="KW-1185">Reference proteome</keyword>
<keyword evidence="2" id="KW-0472">Membrane</keyword>
<sequence length="216" mass="22269">MTSSEGPAGRQRSGERPNTSPARGRGGRTLRDLGLSLAVLAGMVLVLTGLSRGCSFSPGGISVDPHAVPTVDQSAELRSAAARVGFSVRDPRLPAGWRANSADVSDAGATPGGPRVVQVGWLTAAGRYLRFAQSSADSADLARFEAGRPPGENPVSTGTVDVAGRQWTVYPGLRDEPSWLTDLGGVRLLITGSGSPDEFRTLAAAAQSAPVLPRSP</sequence>
<feature type="transmembrane region" description="Helical" evidence="2">
    <location>
        <begin position="33"/>
        <end position="51"/>
    </location>
</feature>
<feature type="region of interest" description="Disordered" evidence="1">
    <location>
        <begin position="1"/>
        <end position="28"/>
    </location>
</feature>
<evidence type="ECO:0008006" key="5">
    <source>
        <dbReference type="Google" id="ProtNLM"/>
    </source>
</evidence>
<gene>
    <name evidence="3" type="ORF">GTS_15680</name>
</gene>
<accession>A0A4D4J010</accession>
<evidence type="ECO:0000256" key="2">
    <source>
        <dbReference type="SAM" id="Phobius"/>
    </source>
</evidence>
<protein>
    <recommendedName>
        <fullName evidence="5">DUF4245 domain-containing protein</fullName>
    </recommendedName>
</protein>
<name>A0A4D4J010_9PSEU</name>
<dbReference type="RefSeq" id="WP_137813079.1">
    <property type="nucleotide sequence ID" value="NZ_BJFL01000005.1"/>
</dbReference>
<dbReference type="Pfam" id="PF14030">
    <property type="entry name" value="DUF4245"/>
    <property type="match status" value="1"/>
</dbReference>
<keyword evidence="2" id="KW-0812">Transmembrane</keyword>
<dbReference type="EMBL" id="BJFL01000005">
    <property type="protein sequence ID" value="GDY29935.1"/>
    <property type="molecule type" value="Genomic_DNA"/>
</dbReference>
<evidence type="ECO:0000313" key="4">
    <source>
        <dbReference type="Proteomes" id="UP000298860"/>
    </source>
</evidence>
<comment type="caution">
    <text evidence="3">The sequence shown here is derived from an EMBL/GenBank/DDBJ whole genome shotgun (WGS) entry which is preliminary data.</text>
</comment>
<keyword evidence="2" id="KW-1133">Transmembrane helix</keyword>
<dbReference type="InterPro" id="IPR025339">
    <property type="entry name" value="DUF4245"/>
</dbReference>
<dbReference type="OrthoDB" id="4772660at2"/>
<dbReference type="AlphaFoldDB" id="A0A4D4J010"/>